<proteinExistence type="predicted"/>
<keyword evidence="1" id="KW-0812">Transmembrane</keyword>
<comment type="caution">
    <text evidence="2">The sequence shown here is derived from an EMBL/GenBank/DDBJ whole genome shotgun (WGS) entry which is preliminary data.</text>
</comment>
<dbReference type="EMBL" id="MGGR01000021">
    <property type="protein sequence ID" value="OGM33175.1"/>
    <property type="molecule type" value="Genomic_DNA"/>
</dbReference>
<keyword evidence="1" id="KW-1133">Transmembrane helix</keyword>
<feature type="transmembrane region" description="Helical" evidence="1">
    <location>
        <begin position="6"/>
        <end position="29"/>
    </location>
</feature>
<sequence length="151" mass="17508">MQISYYLLGLLVLWILALTLVVVWIFSFLRGLTREVEKNNLVEVLKDILEKEKVNTQSIKFIEKEIKRHDEEGLLHIQKIAFVRFNPFREMGGNHSFALALLDGKDDGFILTGLHTRERTRVYAKEIKRGKSPIELSSEESKALILAQKNR</sequence>
<accession>A0A1F7Z342</accession>
<dbReference type="AlphaFoldDB" id="A0A1F7Z342"/>
<evidence type="ECO:0008006" key="4">
    <source>
        <dbReference type="Google" id="ProtNLM"/>
    </source>
</evidence>
<dbReference type="STRING" id="1802505.A3D01_04530"/>
<dbReference type="Pfam" id="PF14584">
    <property type="entry name" value="DUF4446"/>
    <property type="match status" value="1"/>
</dbReference>
<dbReference type="Proteomes" id="UP000177169">
    <property type="component" value="Unassembled WGS sequence"/>
</dbReference>
<organism evidence="2 3">
    <name type="scientific">Candidatus Woesebacteria bacterium RIFCSPHIGHO2_02_FULL_39_13</name>
    <dbReference type="NCBI Taxonomy" id="1802505"/>
    <lineage>
        <taxon>Bacteria</taxon>
        <taxon>Candidatus Woeseibacteriota</taxon>
    </lineage>
</organism>
<evidence type="ECO:0000313" key="3">
    <source>
        <dbReference type="Proteomes" id="UP000177169"/>
    </source>
</evidence>
<evidence type="ECO:0000313" key="2">
    <source>
        <dbReference type="EMBL" id="OGM33175.1"/>
    </source>
</evidence>
<gene>
    <name evidence="2" type="ORF">A3D01_04530</name>
</gene>
<dbReference type="InterPro" id="IPR027981">
    <property type="entry name" value="DUF4446"/>
</dbReference>
<protein>
    <recommendedName>
        <fullName evidence="4">DUF4446 domain-containing protein</fullName>
    </recommendedName>
</protein>
<keyword evidence="1" id="KW-0472">Membrane</keyword>
<name>A0A1F7Z342_9BACT</name>
<evidence type="ECO:0000256" key="1">
    <source>
        <dbReference type="SAM" id="Phobius"/>
    </source>
</evidence>
<reference evidence="2 3" key="1">
    <citation type="journal article" date="2016" name="Nat. Commun.">
        <title>Thousands of microbial genomes shed light on interconnected biogeochemical processes in an aquifer system.</title>
        <authorList>
            <person name="Anantharaman K."/>
            <person name="Brown C.T."/>
            <person name="Hug L.A."/>
            <person name="Sharon I."/>
            <person name="Castelle C.J."/>
            <person name="Probst A.J."/>
            <person name="Thomas B.C."/>
            <person name="Singh A."/>
            <person name="Wilkins M.J."/>
            <person name="Karaoz U."/>
            <person name="Brodie E.L."/>
            <person name="Williams K.H."/>
            <person name="Hubbard S.S."/>
            <person name="Banfield J.F."/>
        </authorList>
    </citation>
    <scope>NUCLEOTIDE SEQUENCE [LARGE SCALE GENOMIC DNA]</scope>
</reference>